<evidence type="ECO:0000256" key="3">
    <source>
        <dbReference type="ARBA" id="ARBA00019744"/>
    </source>
</evidence>
<gene>
    <name evidence="6" type="ORF">WICPIJ_005628</name>
</gene>
<evidence type="ECO:0000259" key="5">
    <source>
        <dbReference type="PROSITE" id="PS51154"/>
    </source>
</evidence>
<dbReference type="AlphaFoldDB" id="A0A9P8Q5T6"/>
<dbReference type="InterPro" id="IPR050892">
    <property type="entry name" value="ADP-ribose_metab_enzymes"/>
</dbReference>
<evidence type="ECO:0000256" key="4">
    <source>
        <dbReference type="ARBA" id="ARBA00034427"/>
    </source>
</evidence>
<reference evidence="6" key="1">
    <citation type="journal article" date="2021" name="Open Biol.">
        <title>Shared evolutionary footprints suggest mitochondrial oxidative damage underlies multiple complex I losses in fungi.</title>
        <authorList>
            <person name="Schikora-Tamarit M.A."/>
            <person name="Marcet-Houben M."/>
            <person name="Nosek J."/>
            <person name="Gabaldon T."/>
        </authorList>
    </citation>
    <scope>NUCLEOTIDE SEQUENCE</scope>
    <source>
        <strain evidence="6">CBS2887</strain>
    </source>
</reference>
<dbReference type="InterPro" id="IPR043472">
    <property type="entry name" value="Macro_dom-like"/>
</dbReference>
<comment type="caution">
    <text evidence="6">The sequence shown here is derived from an EMBL/GenBank/DDBJ whole genome shotgun (WGS) entry which is preliminary data.</text>
</comment>
<name>A0A9P8Q5T6_WICPI</name>
<proteinExistence type="inferred from homology"/>
<dbReference type="EC" id="3.1.3.84" evidence="2"/>
<dbReference type="Pfam" id="PF01661">
    <property type="entry name" value="Macro"/>
    <property type="match status" value="1"/>
</dbReference>
<dbReference type="PANTHER" id="PTHR12521">
    <property type="entry name" value="PROTEIN C6ORF130"/>
    <property type="match status" value="1"/>
</dbReference>
<dbReference type="InterPro" id="IPR002589">
    <property type="entry name" value="Macro_dom"/>
</dbReference>
<sequence>MSIKYLKGDLLTQITTYPSYILHSCNCQGSWGGGFAYQLSKRYPQATKIYQDHCRSFKGKDLVGKSTVIPSDDGKFQIICLFTSYGSGGTHDDPDTIVNNTRSALKDLRGKVPQGALISMPLINSGIFMVPWADTEDVLKMYEDLWSFDVYVL</sequence>
<evidence type="ECO:0000256" key="1">
    <source>
        <dbReference type="ARBA" id="ARBA00006575"/>
    </source>
</evidence>
<evidence type="ECO:0000313" key="6">
    <source>
        <dbReference type="EMBL" id="KAH3683409.1"/>
    </source>
</evidence>
<dbReference type="Gene3D" id="3.40.220.10">
    <property type="entry name" value="Leucine Aminopeptidase, subunit E, domain 1"/>
    <property type="match status" value="1"/>
</dbReference>
<dbReference type="PROSITE" id="PS51154">
    <property type="entry name" value="MACRO"/>
    <property type="match status" value="1"/>
</dbReference>
<evidence type="ECO:0000313" key="7">
    <source>
        <dbReference type="Proteomes" id="UP000774326"/>
    </source>
</evidence>
<dbReference type="SUPFAM" id="SSF52949">
    <property type="entry name" value="Macro domain-like"/>
    <property type="match status" value="1"/>
</dbReference>
<keyword evidence="7" id="KW-1185">Reference proteome</keyword>
<dbReference type="EMBL" id="JAEUBG010003142">
    <property type="protein sequence ID" value="KAH3683409.1"/>
    <property type="molecule type" value="Genomic_DNA"/>
</dbReference>
<dbReference type="OrthoDB" id="2155246at2759"/>
<dbReference type="Proteomes" id="UP000774326">
    <property type="component" value="Unassembled WGS sequence"/>
</dbReference>
<comment type="catalytic activity">
    <reaction evidence="4">
        <text>ADP-alpha-D-ribose 1''-phosphate + H2O = ADP-D-ribose + phosphate</text>
        <dbReference type="Rhea" id="RHEA:25029"/>
        <dbReference type="ChEBI" id="CHEBI:15377"/>
        <dbReference type="ChEBI" id="CHEBI:43474"/>
        <dbReference type="ChEBI" id="CHEBI:57967"/>
        <dbReference type="ChEBI" id="CHEBI:58753"/>
        <dbReference type="EC" id="3.1.3.84"/>
    </reaction>
</comment>
<feature type="domain" description="Macro" evidence="5">
    <location>
        <begin position="1"/>
        <end position="153"/>
    </location>
</feature>
<dbReference type="SMART" id="SM00506">
    <property type="entry name" value="A1pp"/>
    <property type="match status" value="1"/>
</dbReference>
<accession>A0A9P8Q5T6</accession>
<comment type="similarity">
    <text evidence="1">Belongs to the POA1 family.</text>
</comment>
<protein>
    <recommendedName>
        <fullName evidence="3">ADP-ribose 1''-phosphate phosphatase</fullName>
        <ecNumber evidence="2">3.1.3.84</ecNumber>
    </recommendedName>
</protein>
<evidence type="ECO:0000256" key="2">
    <source>
        <dbReference type="ARBA" id="ARBA00012983"/>
    </source>
</evidence>
<dbReference type="PANTHER" id="PTHR12521:SF0">
    <property type="entry name" value="ADP-RIBOSE GLYCOHYDROLASE OARD1"/>
    <property type="match status" value="1"/>
</dbReference>
<organism evidence="6 7">
    <name type="scientific">Wickerhamomyces pijperi</name>
    <name type="common">Yeast</name>
    <name type="synonym">Pichia pijperi</name>
    <dbReference type="NCBI Taxonomy" id="599730"/>
    <lineage>
        <taxon>Eukaryota</taxon>
        <taxon>Fungi</taxon>
        <taxon>Dikarya</taxon>
        <taxon>Ascomycota</taxon>
        <taxon>Saccharomycotina</taxon>
        <taxon>Saccharomycetes</taxon>
        <taxon>Phaffomycetales</taxon>
        <taxon>Wickerhamomycetaceae</taxon>
        <taxon>Wickerhamomyces</taxon>
    </lineage>
</organism>
<dbReference type="GO" id="GO:0140291">
    <property type="term" value="P:peptidyl-glutamate ADP-deribosylation"/>
    <property type="evidence" value="ECO:0007669"/>
    <property type="project" value="TreeGrafter"/>
</dbReference>
<reference evidence="6" key="2">
    <citation type="submission" date="2021-01" db="EMBL/GenBank/DDBJ databases">
        <authorList>
            <person name="Schikora-Tamarit M.A."/>
        </authorList>
    </citation>
    <scope>NUCLEOTIDE SEQUENCE</scope>
    <source>
        <strain evidence="6">CBS2887</strain>
    </source>
</reference>